<gene>
    <name evidence="1" type="ORF">S01H1_75895</name>
</gene>
<dbReference type="EMBL" id="BARS01050889">
    <property type="protein sequence ID" value="GAG52148.1"/>
    <property type="molecule type" value="Genomic_DNA"/>
</dbReference>
<sequence length="99" mass="11106">MKTQVELQKLQTILVAQAELIDGLTQRLDVLTRAHDAFFDVVAADLGYKPVLVYDDWLIHPFPGSPRKPAFDVTPEMSVVIREAAPCRPPKPTKKAKRP</sequence>
<protein>
    <submittedName>
        <fullName evidence="1">Uncharacterized protein</fullName>
    </submittedName>
</protein>
<dbReference type="AlphaFoldDB" id="X0YUY2"/>
<organism evidence="1">
    <name type="scientific">marine sediment metagenome</name>
    <dbReference type="NCBI Taxonomy" id="412755"/>
    <lineage>
        <taxon>unclassified sequences</taxon>
        <taxon>metagenomes</taxon>
        <taxon>ecological metagenomes</taxon>
    </lineage>
</organism>
<proteinExistence type="predicted"/>
<evidence type="ECO:0000313" key="1">
    <source>
        <dbReference type="EMBL" id="GAG52148.1"/>
    </source>
</evidence>
<accession>X0YUY2</accession>
<comment type="caution">
    <text evidence="1">The sequence shown here is derived from an EMBL/GenBank/DDBJ whole genome shotgun (WGS) entry which is preliminary data.</text>
</comment>
<reference evidence="1" key="1">
    <citation type="journal article" date="2014" name="Front. Microbiol.">
        <title>High frequency of phylogenetically diverse reductive dehalogenase-homologous genes in deep subseafloor sedimentary metagenomes.</title>
        <authorList>
            <person name="Kawai M."/>
            <person name="Futagami T."/>
            <person name="Toyoda A."/>
            <person name="Takaki Y."/>
            <person name="Nishi S."/>
            <person name="Hori S."/>
            <person name="Arai W."/>
            <person name="Tsubouchi T."/>
            <person name="Morono Y."/>
            <person name="Uchiyama I."/>
            <person name="Ito T."/>
            <person name="Fujiyama A."/>
            <person name="Inagaki F."/>
            <person name="Takami H."/>
        </authorList>
    </citation>
    <scope>NUCLEOTIDE SEQUENCE</scope>
    <source>
        <strain evidence="1">Expedition CK06-06</strain>
    </source>
</reference>
<name>X0YUY2_9ZZZZ</name>